<dbReference type="InterPro" id="IPR049703">
    <property type="entry name" value="HVO_2901-like"/>
</dbReference>
<dbReference type="Proteomes" id="UP001016761">
    <property type="component" value="Unassembled WGS sequence"/>
</dbReference>
<evidence type="ECO:0000313" key="2">
    <source>
        <dbReference type="EMBL" id="NUC72082.1"/>
    </source>
</evidence>
<dbReference type="EMBL" id="JABURA010000001">
    <property type="protein sequence ID" value="NUB92088.1"/>
    <property type="molecule type" value="Genomic_DNA"/>
</dbReference>
<evidence type="ECO:0000313" key="3">
    <source>
        <dbReference type="Proteomes" id="UP000728647"/>
    </source>
</evidence>
<proteinExistence type="predicted"/>
<dbReference type="Proteomes" id="UP000728647">
    <property type="component" value="Unassembled WGS sequence"/>
</dbReference>
<organism evidence="1 3">
    <name type="scientific">Haloterrigena gelatinilytica</name>
    <dbReference type="NCBI Taxonomy" id="2741724"/>
    <lineage>
        <taxon>Archaea</taxon>
        <taxon>Methanobacteriati</taxon>
        <taxon>Methanobacteriota</taxon>
        <taxon>Stenosarchaea group</taxon>
        <taxon>Halobacteria</taxon>
        <taxon>Halobacteriales</taxon>
        <taxon>Natrialbaceae</taxon>
        <taxon>Haloterrigena</taxon>
    </lineage>
</organism>
<reference evidence="1 4" key="1">
    <citation type="submission" date="2020-06" db="EMBL/GenBank/DDBJ databases">
        <title>Haloterrigena sp. nov., an extremely halophilic archaeon isolated from a saline sediment.</title>
        <authorList>
            <person name="Liu B.-B."/>
        </authorList>
    </citation>
    <scope>NUCLEOTIDE SEQUENCE</scope>
    <source>
        <strain evidence="1">SYSU A121-1</strain>
        <strain evidence="2 4">SYSU A558-1</strain>
    </source>
</reference>
<protein>
    <submittedName>
        <fullName evidence="1">Transcriptional regulator</fullName>
    </submittedName>
</protein>
<dbReference type="EMBL" id="JABUQZ010000001">
    <property type="protein sequence ID" value="NUC72082.1"/>
    <property type="molecule type" value="Genomic_DNA"/>
</dbReference>
<dbReference type="RefSeq" id="WP_174680037.1">
    <property type="nucleotide sequence ID" value="NZ_JABUQZ010000001.1"/>
</dbReference>
<keyword evidence="4" id="KW-1185">Reference proteome</keyword>
<accession>A0A8J8GMX1</accession>
<dbReference type="NCBIfam" id="NF041915">
    <property type="entry name" value="HVO_2901"/>
    <property type="match status" value="1"/>
</dbReference>
<sequence length="78" mass="9053">MHTCRNCNQSFQTELDLELHRDTCRKGQLLCQVCGERFREGDATQDGWHYECPNEDCDGEGLTADLYRVEDVRTTTTH</sequence>
<evidence type="ECO:0000313" key="4">
    <source>
        <dbReference type="Proteomes" id="UP001016761"/>
    </source>
</evidence>
<gene>
    <name evidence="1" type="ORF">HT576_13785</name>
    <name evidence="2" type="ORF">HTZ84_07130</name>
</gene>
<dbReference type="OrthoDB" id="334705at2157"/>
<comment type="caution">
    <text evidence="1">The sequence shown here is derived from an EMBL/GenBank/DDBJ whole genome shotgun (WGS) entry which is preliminary data.</text>
</comment>
<dbReference type="Gene3D" id="3.30.160.60">
    <property type="entry name" value="Classic Zinc Finger"/>
    <property type="match status" value="1"/>
</dbReference>
<name>A0A8J8GMX1_9EURY</name>
<evidence type="ECO:0000313" key="1">
    <source>
        <dbReference type="EMBL" id="NUB92088.1"/>
    </source>
</evidence>
<dbReference type="AlphaFoldDB" id="A0A8J8GMX1"/>